<dbReference type="Proteomes" id="UP001215549">
    <property type="component" value="Chromosome"/>
</dbReference>
<organism evidence="2 3">
    <name type="scientific">Paracoccus saliphilus</name>
    <dbReference type="NCBI Taxonomy" id="405559"/>
    <lineage>
        <taxon>Bacteria</taxon>
        <taxon>Pseudomonadati</taxon>
        <taxon>Pseudomonadota</taxon>
        <taxon>Alphaproteobacteria</taxon>
        <taxon>Rhodobacterales</taxon>
        <taxon>Paracoccaceae</taxon>
        <taxon>Paracoccus</taxon>
    </lineage>
</organism>
<proteinExistence type="predicted"/>
<evidence type="ECO:0000256" key="1">
    <source>
        <dbReference type="SAM" id="MobiDB-lite"/>
    </source>
</evidence>
<accession>A0ABY7S6J4</accession>
<evidence type="ECO:0000313" key="2">
    <source>
        <dbReference type="EMBL" id="WCR02258.1"/>
    </source>
</evidence>
<name>A0ABY7S6J4_9RHOB</name>
<feature type="region of interest" description="Disordered" evidence="1">
    <location>
        <begin position="32"/>
        <end position="70"/>
    </location>
</feature>
<sequence>MVVWTSHSNTAEQRVVLALEVFLAGSRCAGGLRRASRGLGDHQEKHNPEDSETDKKYPKNHSQSVEKVKR</sequence>
<keyword evidence="3" id="KW-1185">Reference proteome</keyword>
<protein>
    <submittedName>
        <fullName evidence="2">Uncharacterized protein</fullName>
    </submittedName>
</protein>
<evidence type="ECO:0000313" key="3">
    <source>
        <dbReference type="Proteomes" id="UP001215549"/>
    </source>
</evidence>
<dbReference type="RefSeq" id="WP_141225842.1">
    <property type="nucleotide sequence ID" value="NZ_CP067140.1"/>
</dbReference>
<gene>
    <name evidence="2" type="ORF">JHX88_15375</name>
</gene>
<dbReference type="EMBL" id="CP067140">
    <property type="protein sequence ID" value="WCR02258.1"/>
    <property type="molecule type" value="Genomic_DNA"/>
</dbReference>
<reference evidence="2 3" key="1">
    <citation type="submission" date="2021-01" db="EMBL/GenBank/DDBJ databases">
        <title>Biogeographic distribution of Paracoccus.</title>
        <authorList>
            <person name="Hollensteiner J."/>
            <person name="Leineberger J."/>
            <person name="Brinkhoff T."/>
            <person name="Daniel R."/>
        </authorList>
    </citation>
    <scope>NUCLEOTIDE SEQUENCE [LARGE SCALE GENOMIC DNA]</scope>
    <source>
        <strain evidence="2 3">DSM 18447</strain>
    </source>
</reference>
<feature type="compositionally biased region" description="Basic and acidic residues" evidence="1">
    <location>
        <begin position="39"/>
        <end position="57"/>
    </location>
</feature>